<dbReference type="GO" id="GO:0020037">
    <property type="term" value="F:heme binding"/>
    <property type="evidence" value="ECO:0007669"/>
    <property type="project" value="InterPro"/>
</dbReference>
<dbReference type="EMBL" id="ASPP01026199">
    <property type="protein sequence ID" value="ETO07390.1"/>
    <property type="molecule type" value="Genomic_DNA"/>
</dbReference>
<dbReference type="GO" id="GO:0000302">
    <property type="term" value="P:response to reactive oxygen species"/>
    <property type="evidence" value="ECO:0007669"/>
    <property type="project" value="TreeGrafter"/>
</dbReference>
<dbReference type="GO" id="GO:0034599">
    <property type="term" value="P:cellular response to oxidative stress"/>
    <property type="evidence" value="ECO:0007669"/>
    <property type="project" value="InterPro"/>
</dbReference>
<sequence length="133" mass="15575">EGYGPNKATQFTKAPHKPRHDGKEGLGMSGGRSFTVHWLDFDDEYFNFDKVLFLVAKKKKKNKLKIYVSVKDSDKDKLLQLSTDKVLFVDDNFKKYTQLYASDRERWFQDYIKAHQRLAELGSKFNPPNGFYL</sequence>
<dbReference type="GO" id="GO:0004601">
    <property type="term" value="F:peroxidase activity"/>
    <property type="evidence" value="ECO:0007669"/>
    <property type="project" value="InterPro"/>
</dbReference>
<dbReference type="AlphaFoldDB" id="X6M318"/>
<proteinExistence type="predicted"/>
<comment type="caution">
    <text evidence="3">The sequence shown here is derived from an EMBL/GenBank/DDBJ whole genome shotgun (WGS) entry which is preliminary data.</text>
</comment>
<feature type="non-terminal residue" evidence="3">
    <location>
        <position position="1"/>
    </location>
</feature>
<gene>
    <name evidence="3" type="ORF">RFI_30002</name>
</gene>
<dbReference type="InterPro" id="IPR044831">
    <property type="entry name" value="Ccp1-like"/>
</dbReference>
<feature type="region of interest" description="Disordered" evidence="2">
    <location>
        <begin position="1"/>
        <end position="28"/>
    </location>
</feature>
<keyword evidence="1" id="KW-0560">Oxidoreductase</keyword>
<organism evidence="3 4">
    <name type="scientific">Reticulomyxa filosa</name>
    <dbReference type="NCBI Taxonomy" id="46433"/>
    <lineage>
        <taxon>Eukaryota</taxon>
        <taxon>Sar</taxon>
        <taxon>Rhizaria</taxon>
        <taxon>Retaria</taxon>
        <taxon>Foraminifera</taxon>
        <taxon>Monothalamids</taxon>
        <taxon>Reticulomyxidae</taxon>
        <taxon>Reticulomyxa</taxon>
    </lineage>
</organism>
<protein>
    <submittedName>
        <fullName evidence="3">Uncharacterized protein</fullName>
    </submittedName>
</protein>
<accession>X6M318</accession>
<evidence type="ECO:0000256" key="2">
    <source>
        <dbReference type="SAM" id="MobiDB-lite"/>
    </source>
</evidence>
<dbReference type="PANTHER" id="PTHR31356:SF66">
    <property type="entry name" value="CATALASE-PEROXIDASE"/>
    <property type="match status" value="1"/>
</dbReference>
<name>X6M318_RETFI</name>
<dbReference type="Gene3D" id="1.10.420.10">
    <property type="entry name" value="Peroxidase, domain 2"/>
    <property type="match status" value="1"/>
</dbReference>
<dbReference type="InterPro" id="IPR010255">
    <property type="entry name" value="Haem_peroxidase_sf"/>
</dbReference>
<evidence type="ECO:0000256" key="1">
    <source>
        <dbReference type="ARBA" id="ARBA00023002"/>
    </source>
</evidence>
<dbReference type="OrthoDB" id="2859658at2759"/>
<reference evidence="3 4" key="1">
    <citation type="journal article" date="2013" name="Curr. Biol.">
        <title>The Genome of the Foraminiferan Reticulomyxa filosa.</title>
        <authorList>
            <person name="Glockner G."/>
            <person name="Hulsmann N."/>
            <person name="Schleicher M."/>
            <person name="Noegel A.A."/>
            <person name="Eichinger L."/>
            <person name="Gallinger C."/>
            <person name="Pawlowski J."/>
            <person name="Sierra R."/>
            <person name="Euteneuer U."/>
            <person name="Pillet L."/>
            <person name="Moustafa A."/>
            <person name="Platzer M."/>
            <person name="Groth M."/>
            <person name="Szafranski K."/>
            <person name="Schliwa M."/>
        </authorList>
    </citation>
    <scope>NUCLEOTIDE SEQUENCE [LARGE SCALE GENOMIC DNA]</scope>
</reference>
<dbReference type="GO" id="GO:0042744">
    <property type="term" value="P:hydrogen peroxide catabolic process"/>
    <property type="evidence" value="ECO:0007669"/>
    <property type="project" value="TreeGrafter"/>
</dbReference>
<dbReference type="PANTHER" id="PTHR31356">
    <property type="entry name" value="THYLAKOID LUMENAL 29 KDA PROTEIN, CHLOROPLASTIC-RELATED"/>
    <property type="match status" value="1"/>
</dbReference>
<evidence type="ECO:0000313" key="4">
    <source>
        <dbReference type="Proteomes" id="UP000023152"/>
    </source>
</evidence>
<keyword evidence="4" id="KW-1185">Reference proteome</keyword>
<evidence type="ECO:0000313" key="3">
    <source>
        <dbReference type="EMBL" id="ETO07390.1"/>
    </source>
</evidence>
<dbReference type="Proteomes" id="UP000023152">
    <property type="component" value="Unassembled WGS sequence"/>
</dbReference>
<dbReference type="SUPFAM" id="SSF48113">
    <property type="entry name" value="Heme-dependent peroxidases"/>
    <property type="match status" value="1"/>
</dbReference>